<proteinExistence type="predicted"/>
<dbReference type="Pfam" id="PF07040">
    <property type="entry name" value="DUF1326"/>
    <property type="match status" value="1"/>
</dbReference>
<dbReference type="OrthoDB" id="161672at2"/>
<sequence>MKTIVQYPISGEAFGARGCSSCSCSPCDCNPCQCGSSQLPSYPDWRVSGFVISNGVIDTVDVSQLVILGLSRPVNPNQHATWQEIILISDTATPQQINTILAAFERVLHSMPAEVVAPPSAHRTVYQTHLVYTSHGDAATLQVDFTFRNAKMVRAGDGIISWQPWTYTGPMAIRGQFDTQR</sequence>
<organism evidence="1 2">
    <name type="scientific">Dictyobacter arantiisoli</name>
    <dbReference type="NCBI Taxonomy" id="2014874"/>
    <lineage>
        <taxon>Bacteria</taxon>
        <taxon>Bacillati</taxon>
        <taxon>Chloroflexota</taxon>
        <taxon>Ktedonobacteria</taxon>
        <taxon>Ktedonobacterales</taxon>
        <taxon>Dictyobacteraceae</taxon>
        <taxon>Dictyobacter</taxon>
    </lineage>
</organism>
<name>A0A5A5T5V1_9CHLR</name>
<comment type="caution">
    <text evidence="1">The sequence shown here is derived from an EMBL/GenBank/DDBJ whole genome shotgun (WGS) entry which is preliminary data.</text>
</comment>
<evidence type="ECO:0008006" key="3">
    <source>
        <dbReference type="Google" id="ProtNLM"/>
    </source>
</evidence>
<accession>A0A5A5T5V1</accession>
<evidence type="ECO:0000313" key="2">
    <source>
        <dbReference type="Proteomes" id="UP000322530"/>
    </source>
</evidence>
<dbReference type="RefSeq" id="WP_149399771.1">
    <property type="nucleotide sequence ID" value="NZ_BIXY01000003.1"/>
</dbReference>
<gene>
    <name evidence="1" type="ORF">KDI_03740</name>
</gene>
<keyword evidence="2" id="KW-1185">Reference proteome</keyword>
<evidence type="ECO:0000313" key="1">
    <source>
        <dbReference type="EMBL" id="GCF06810.1"/>
    </source>
</evidence>
<dbReference type="EMBL" id="BIXY01000003">
    <property type="protein sequence ID" value="GCF06810.1"/>
    <property type="molecule type" value="Genomic_DNA"/>
</dbReference>
<dbReference type="AlphaFoldDB" id="A0A5A5T5V1"/>
<dbReference type="InterPro" id="IPR009758">
    <property type="entry name" value="DUF1326"/>
</dbReference>
<dbReference type="Proteomes" id="UP000322530">
    <property type="component" value="Unassembled WGS sequence"/>
</dbReference>
<reference evidence="1 2" key="1">
    <citation type="submission" date="2019-01" db="EMBL/GenBank/DDBJ databases">
        <title>Draft genome sequence of Dictyobacter sp. Uno17.</title>
        <authorList>
            <person name="Wang C.M."/>
            <person name="Zheng Y."/>
            <person name="Sakai Y."/>
            <person name="Abe K."/>
            <person name="Yokota A."/>
            <person name="Yabe S."/>
        </authorList>
    </citation>
    <scope>NUCLEOTIDE SEQUENCE [LARGE SCALE GENOMIC DNA]</scope>
    <source>
        <strain evidence="1 2">Uno17</strain>
    </source>
</reference>
<protein>
    <recommendedName>
        <fullName evidence="3">DUF1326 domain-containing protein</fullName>
    </recommendedName>
</protein>